<evidence type="ECO:0000313" key="16">
    <source>
        <dbReference type="EMBL" id="CDH57296.1"/>
    </source>
</evidence>
<evidence type="ECO:0000256" key="12">
    <source>
        <dbReference type="PROSITE-ProRule" id="PRU10141"/>
    </source>
</evidence>
<dbReference type="VEuPathDB" id="FungiDB:LCOR_08253.1"/>
<dbReference type="OrthoDB" id="2279951at2759"/>
<dbReference type="GO" id="GO:0005737">
    <property type="term" value="C:cytoplasm"/>
    <property type="evidence" value="ECO:0007669"/>
    <property type="project" value="TreeGrafter"/>
</dbReference>
<dbReference type="InterPro" id="IPR012677">
    <property type="entry name" value="Nucleotide-bd_a/b_plait_sf"/>
</dbReference>
<dbReference type="Proteomes" id="UP000027586">
    <property type="component" value="Unassembled WGS sequence"/>
</dbReference>
<comment type="caution">
    <text evidence="16">The sequence shown here is derived from an EMBL/GenBank/DDBJ whole genome shotgun (WGS) entry which is preliminary data.</text>
</comment>
<comment type="catalytic activity">
    <reaction evidence="9">
        <text>L-threonyl-[protein] + ATP = O-phospho-L-threonyl-[protein] + ADP + H(+)</text>
        <dbReference type="Rhea" id="RHEA:46608"/>
        <dbReference type="Rhea" id="RHEA-COMP:11060"/>
        <dbReference type="Rhea" id="RHEA-COMP:11605"/>
        <dbReference type="ChEBI" id="CHEBI:15378"/>
        <dbReference type="ChEBI" id="CHEBI:30013"/>
        <dbReference type="ChEBI" id="CHEBI:30616"/>
        <dbReference type="ChEBI" id="CHEBI:61977"/>
        <dbReference type="ChEBI" id="CHEBI:456216"/>
        <dbReference type="EC" id="2.7.12.1"/>
    </reaction>
</comment>
<feature type="compositionally biased region" description="Basic and acidic residues" evidence="13">
    <location>
        <begin position="731"/>
        <end position="740"/>
    </location>
</feature>
<comment type="catalytic activity">
    <reaction evidence="10">
        <text>L-tyrosyl-[protein] + ATP = O-phospho-L-tyrosyl-[protein] + ADP + H(+)</text>
        <dbReference type="Rhea" id="RHEA:10596"/>
        <dbReference type="Rhea" id="RHEA-COMP:10136"/>
        <dbReference type="Rhea" id="RHEA-COMP:20101"/>
        <dbReference type="ChEBI" id="CHEBI:15378"/>
        <dbReference type="ChEBI" id="CHEBI:30616"/>
        <dbReference type="ChEBI" id="CHEBI:46858"/>
        <dbReference type="ChEBI" id="CHEBI:61978"/>
        <dbReference type="ChEBI" id="CHEBI:456216"/>
        <dbReference type="EC" id="2.7.12.1"/>
    </reaction>
</comment>
<keyword evidence="7 12" id="KW-0067">ATP-binding</keyword>
<feature type="region of interest" description="Disordered" evidence="13">
    <location>
        <begin position="1631"/>
        <end position="1666"/>
    </location>
</feature>
<feature type="compositionally biased region" description="Polar residues" evidence="13">
    <location>
        <begin position="457"/>
        <end position="475"/>
    </location>
</feature>
<dbReference type="GO" id="GO:0004712">
    <property type="term" value="F:protein serine/threonine/tyrosine kinase activity"/>
    <property type="evidence" value="ECO:0007669"/>
    <property type="project" value="UniProtKB-EC"/>
</dbReference>
<dbReference type="InterPro" id="IPR000719">
    <property type="entry name" value="Prot_kinase_dom"/>
</dbReference>
<proteinExistence type="inferred from homology"/>
<dbReference type="PANTHER" id="PTHR24058">
    <property type="entry name" value="DUAL SPECIFICITY PROTEIN KINASE"/>
    <property type="match status" value="1"/>
</dbReference>
<feature type="compositionally biased region" description="Basic and acidic residues" evidence="13">
    <location>
        <begin position="1466"/>
        <end position="1477"/>
    </location>
</feature>
<reference evidence="16" key="1">
    <citation type="submission" date="2013-08" db="EMBL/GenBank/DDBJ databases">
        <title>Gene expansion shapes genome architecture in the human pathogen Lichtheimia corymbifera: an evolutionary genomics analysis in the ancient terrestrial Mucorales (Mucoromycotina).</title>
        <authorList>
            <person name="Schwartze V.U."/>
            <person name="Winter S."/>
            <person name="Shelest E."/>
            <person name="Marcet-Houben M."/>
            <person name="Horn F."/>
            <person name="Wehner S."/>
            <person name="Hoffmann K."/>
            <person name="Riege K."/>
            <person name="Sammeth M."/>
            <person name="Nowrousian M."/>
            <person name="Valiante V."/>
            <person name="Linde J."/>
            <person name="Jacobsen I.D."/>
            <person name="Marz M."/>
            <person name="Brakhage A.A."/>
            <person name="Gabaldon T."/>
            <person name="Bocker S."/>
            <person name="Voigt K."/>
        </authorList>
    </citation>
    <scope>NUCLEOTIDE SEQUENCE [LARGE SCALE GENOMIC DNA]</scope>
    <source>
        <strain evidence="16">FSU 9682</strain>
    </source>
</reference>
<organism evidence="16 17">
    <name type="scientific">Lichtheimia corymbifera JMRC:FSU:9682</name>
    <dbReference type="NCBI Taxonomy" id="1263082"/>
    <lineage>
        <taxon>Eukaryota</taxon>
        <taxon>Fungi</taxon>
        <taxon>Fungi incertae sedis</taxon>
        <taxon>Mucoromycota</taxon>
        <taxon>Mucoromycotina</taxon>
        <taxon>Mucoromycetes</taxon>
        <taxon>Mucorales</taxon>
        <taxon>Lichtheimiaceae</taxon>
        <taxon>Lichtheimia</taxon>
    </lineage>
</organism>
<evidence type="ECO:0000256" key="5">
    <source>
        <dbReference type="ARBA" id="ARBA00022741"/>
    </source>
</evidence>
<evidence type="ECO:0000256" key="3">
    <source>
        <dbReference type="ARBA" id="ARBA00022527"/>
    </source>
</evidence>
<dbReference type="InterPro" id="IPR000504">
    <property type="entry name" value="RRM_dom"/>
</dbReference>
<evidence type="ECO:0000256" key="8">
    <source>
        <dbReference type="ARBA" id="ARBA00049003"/>
    </source>
</evidence>
<evidence type="ECO:0000256" key="2">
    <source>
        <dbReference type="ARBA" id="ARBA00013203"/>
    </source>
</evidence>
<dbReference type="SUPFAM" id="SSF56112">
    <property type="entry name" value="Protein kinase-like (PK-like)"/>
    <property type="match status" value="1"/>
</dbReference>
<feature type="compositionally biased region" description="Basic and acidic residues" evidence="13">
    <location>
        <begin position="1645"/>
        <end position="1658"/>
    </location>
</feature>
<feature type="region of interest" description="Disordered" evidence="13">
    <location>
        <begin position="1466"/>
        <end position="1538"/>
    </location>
</feature>
<dbReference type="GO" id="GO:0005856">
    <property type="term" value="C:cytoskeleton"/>
    <property type="evidence" value="ECO:0007669"/>
    <property type="project" value="TreeGrafter"/>
</dbReference>
<keyword evidence="17" id="KW-1185">Reference proteome</keyword>
<dbReference type="FunFam" id="1.10.510.10:FF:000112">
    <property type="entry name" value="Putative dual specificity tyrosine-phosphorylation-regulated kinase 2"/>
    <property type="match status" value="1"/>
</dbReference>
<keyword evidence="4" id="KW-0808">Transferase</keyword>
<dbReference type="Pfam" id="PF00069">
    <property type="entry name" value="Pkinase"/>
    <property type="match status" value="1"/>
</dbReference>
<evidence type="ECO:0000259" key="15">
    <source>
        <dbReference type="PROSITE" id="PS50102"/>
    </source>
</evidence>
<feature type="compositionally biased region" description="Low complexity" evidence="13">
    <location>
        <begin position="879"/>
        <end position="893"/>
    </location>
</feature>
<evidence type="ECO:0000256" key="6">
    <source>
        <dbReference type="ARBA" id="ARBA00022777"/>
    </source>
</evidence>
<dbReference type="PROSITE" id="PS00108">
    <property type="entry name" value="PROTEIN_KINASE_ST"/>
    <property type="match status" value="1"/>
</dbReference>
<dbReference type="Gene3D" id="3.30.10.30">
    <property type="entry name" value="DYRK"/>
    <property type="match status" value="1"/>
</dbReference>
<dbReference type="STRING" id="1263082.A0A068S7Q2"/>
<evidence type="ECO:0000256" key="9">
    <source>
        <dbReference type="ARBA" id="ARBA00049308"/>
    </source>
</evidence>
<feature type="compositionally biased region" description="Low complexity" evidence="13">
    <location>
        <begin position="926"/>
        <end position="938"/>
    </location>
</feature>
<dbReference type="PROSITE" id="PS00107">
    <property type="entry name" value="PROTEIN_KINASE_ATP"/>
    <property type="match status" value="1"/>
</dbReference>
<feature type="compositionally biased region" description="Basic residues" evidence="13">
    <location>
        <begin position="248"/>
        <end position="257"/>
    </location>
</feature>
<feature type="region of interest" description="Disordered" evidence="13">
    <location>
        <begin position="669"/>
        <end position="742"/>
    </location>
</feature>
<feature type="compositionally biased region" description="Polar residues" evidence="13">
    <location>
        <begin position="170"/>
        <end position="198"/>
    </location>
</feature>
<evidence type="ECO:0000256" key="4">
    <source>
        <dbReference type="ARBA" id="ARBA00022679"/>
    </source>
</evidence>
<dbReference type="GO" id="GO:0005524">
    <property type="term" value="F:ATP binding"/>
    <property type="evidence" value="ECO:0007669"/>
    <property type="project" value="UniProtKB-UniRule"/>
</dbReference>
<dbReference type="InterPro" id="IPR050494">
    <property type="entry name" value="Ser_Thr_dual-spec_kinase"/>
</dbReference>
<feature type="region of interest" description="Disordered" evidence="13">
    <location>
        <begin position="872"/>
        <end position="893"/>
    </location>
</feature>
<feature type="compositionally biased region" description="Polar residues" evidence="13">
    <location>
        <begin position="282"/>
        <end position="291"/>
    </location>
</feature>
<dbReference type="PROSITE" id="PS50102">
    <property type="entry name" value="RRM"/>
    <property type="match status" value="1"/>
</dbReference>
<feature type="compositionally biased region" description="Low complexity" evidence="13">
    <location>
        <begin position="1478"/>
        <end position="1515"/>
    </location>
</feature>
<evidence type="ECO:0000256" key="1">
    <source>
        <dbReference type="ARBA" id="ARBA00008867"/>
    </source>
</evidence>
<protein>
    <recommendedName>
        <fullName evidence="2">dual-specificity kinase</fullName>
        <ecNumber evidence="2">2.7.12.1</ecNumber>
    </recommendedName>
</protein>
<dbReference type="InterPro" id="IPR042521">
    <property type="entry name" value="DYRK"/>
</dbReference>
<feature type="domain" description="RRM" evidence="15">
    <location>
        <begin position="1557"/>
        <end position="1638"/>
    </location>
</feature>
<feature type="region of interest" description="Disordered" evidence="13">
    <location>
        <begin position="150"/>
        <end position="198"/>
    </location>
</feature>
<dbReference type="EMBL" id="CBTN010000045">
    <property type="protein sequence ID" value="CDH57296.1"/>
    <property type="molecule type" value="Genomic_DNA"/>
</dbReference>
<dbReference type="SUPFAM" id="SSF54928">
    <property type="entry name" value="RNA-binding domain, RBD"/>
    <property type="match status" value="1"/>
</dbReference>
<accession>A0A068S7Q2</accession>
<dbReference type="PROSITE" id="PS50011">
    <property type="entry name" value="PROTEIN_KINASE_DOM"/>
    <property type="match status" value="1"/>
</dbReference>
<feature type="region of interest" description="Disordered" evidence="13">
    <location>
        <begin position="916"/>
        <end position="950"/>
    </location>
</feature>
<sequence length="1800" mass="198767">MSSSTLTDTYITEPWIHMQQQGYVARKPLYDHHHHQPSTTRRQSAHKATTITTTTTTNTTNIASQDSRRRQSYTSSMIGGTCYAKSSTAAATTPQQQHNTTLKELMHNGHAADSGMSQNGIYEAFAQLDDDSTTAAKNQRRKSSVAINSLRRKSCTNRQQRPTMADESEQPQQRTMNRTNKATTTVTSLLQSKRMSHGSSNVAARIAAINKSNDNVGGCGVRGLQTKKSTESITQQQQQQQRRGTLGRSRHSPHHHNHETSSLSSSSSDRSTKHGPSDTDDGYNNKSNNGPKPTRNVPVKTFDPEKERGTGFVLRDVLAVKRRQVRQELGLSSDAATKRQQQQQHNRQSAPPAPTTRTSSTHRLAENRRKSTTVTATADARRRTKEKTATTTTSATTTTTTAKNITTTTTTRTSPAANLPTSHETRRRTLSNGSILRQSPIKNDTRTTTERRRKSIASVTATTVRSGNDTQSYSRPTLAELRRRSTANVNNNDEASSLAMLTTKRRSIATTTTTAAASRRASKVDTKTSSNNGRRSREAGSRKGSPPTASSPGEVDENKRSQTTKRPDLNRRMSKRGSMVVQQQQQQQPATMSPARTRKKSIVAMDDSALTVRRRTRRMSRTESLKEGVPTDVSLDAAKDWRKKSDAAREAFAATTKAATVRKIAAARQERRKTLPGSLATPPPPGEALNLPPMKVEPIRLNIPGTRYQQRRSRSSTRGGGHSASSEEEASTPKDDDNNNTKRTRKELPQLHVAITGNHHPSSKHSPGSQRDSAIDVLSPRSRALHTLQSAGSKASHPNEDDASPSSPSMSPRARSGGGMVAAAAASSNDHGRTASFCEPSSRKGSMASILDNDDLQRNRAMSLQGRLQAMVRQHTEHTTTTTTTTPTKETSYTPEVHHYQPLKYRHAAARLSIYDTTDTTKRQDPATTSPTPPSALTEESNNSPTMIRSPARLSDTLLWDKELADIAAVGLPGPKSPTTAIKFYSAFLSPYEHTEIQEYTQVYFVGHHAEKHMAVPDDPTNNFGYDDEHGDYNIVAQDHLAYRYEIIDILGCGSFGQVIKCYDHKMETTVAIKMIRNKRRLYAQARTEVNILKDLVKWDPHDQHHNIRLTDSFVFRNHLCIVCECLSINLYEFIKANNYKGFSLSLIKRFNLQLLQSLCLLYEHGVIHCDLKPENILLKHPAKSTIKVIDFGSSCFENDRVYTYIQSRYYRSPEVILGMSYNAAIDMWSLGCILAELYTGTPLFPGEDEQEQLGCIMEVLGVPSRYIIEQCSRRRLFFDSSGNPRIIPNSKGKRRRPGTKSLSHALRGSDRRFIDFVYRCLQWDPRKRMTPDQALCHEWMLYSSRHGARKQSNDFRLLNLQLYQHVASQLSRTLRTLSFFLSHPPTLSLSHPPTQPQLGPWRQILMSDEFDIYGDDTFDLGIQSDDILGEIVGESTTREAKRQKLNKASNDDDLFEDFGEIDKKEKMKRTSHDRQNDSSQQQQQHSSSDNSSNTPKQTTSQQQQQPPLQKIPTTVSSTHTQSPRSTSGDSPSSRRAAAELPQAMASLRGIVTHPTTAFYLGELAWYVNDDEVKAPLVQKGLDSELKELTFFEQKVNGKSRGIVFLEFKSVDAAVKAKETMDTNVIDGKTPATAFTSSTNPFKHIPKETSSKSQRTPDTRMSGANTNRMMGNAAAAAGGGFNPMMPNAFNPAAFGNMNMNPYGGFNPMAAAAAAAARGGYMGNFENMMNMSGVSRGGRGGGGMAAMRNQQFMPRMGRGGPMMGGAGASGPAGNGGMYINPAFFEQQQQGGGGGGPGNGGA</sequence>
<dbReference type="Gene3D" id="3.30.70.330">
    <property type="match status" value="1"/>
</dbReference>
<evidence type="ECO:0000256" key="11">
    <source>
        <dbReference type="PROSITE-ProRule" id="PRU00176"/>
    </source>
</evidence>
<dbReference type="InterPro" id="IPR035979">
    <property type="entry name" value="RBD_domain_sf"/>
</dbReference>
<evidence type="ECO:0000259" key="14">
    <source>
        <dbReference type="PROSITE" id="PS50011"/>
    </source>
</evidence>
<feature type="compositionally biased region" description="Low complexity" evidence="13">
    <location>
        <begin position="49"/>
        <end position="62"/>
    </location>
</feature>
<dbReference type="PANTHER" id="PTHR24058:SF22">
    <property type="entry name" value="DUAL SPECIFICITY TYROSINE-PHOSPHORYLATION-REGULATED KINASE 4"/>
    <property type="match status" value="1"/>
</dbReference>
<keyword evidence="5 12" id="KW-0547">Nucleotide-binding</keyword>
<dbReference type="CDD" id="cd14210">
    <property type="entry name" value="PKc_DYRK"/>
    <property type="match status" value="1"/>
</dbReference>
<keyword evidence="11" id="KW-0694">RNA-binding</keyword>
<feature type="compositionally biased region" description="Polar residues" evidence="13">
    <location>
        <begin position="486"/>
        <end position="495"/>
    </location>
</feature>
<comment type="similarity">
    <text evidence="1">Belongs to the protein kinase superfamily. CMGC Ser/Thr protein kinase family. MNB/DYRK subfamily.</text>
</comment>
<evidence type="ECO:0000313" key="17">
    <source>
        <dbReference type="Proteomes" id="UP000027586"/>
    </source>
</evidence>
<feature type="compositionally biased region" description="Low complexity" evidence="13">
    <location>
        <begin position="1523"/>
        <end position="1536"/>
    </location>
</feature>
<feature type="compositionally biased region" description="Low complexity" evidence="13">
    <location>
        <begin position="508"/>
        <end position="519"/>
    </location>
</feature>
<keyword evidence="3" id="KW-0723">Serine/threonine-protein kinase</keyword>
<feature type="compositionally biased region" description="Low complexity" evidence="13">
    <location>
        <begin position="804"/>
        <end position="828"/>
    </location>
</feature>
<gene>
    <name evidence="16" type="ORF">LCOR_08253.1</name>
</gene>
<dbReference type="InterPro" id="IPR011009">
    <property type="entry name" value="Kinase-like_dom_sf"/>
</dbReference>
<feature type="region of interest" description="Disordered" evidence="13">
    <location>
        <begin position="32"/>
        <end position="74"/>
    </location>
</feature>
<evidence type="ECO:0000256" key="7">
    <source>
        <dbReference type="ARBA" id="ARBA00022840"/>
    </source>
</evidence>
<dbReference type="Gene3D" id="1.10.510.10">
    <property type="entry name" value="Transferase(Phosphotransferase) domain 1"/>
    <property type="match status" value="1"/>
</dbReference>
<feature type="region of interest" description="Disordered" evidence="13">
    <location>
        <begin position="212"/>
        <end position="304"/>
    </location>
</feature>
<dbReference type="EC" id="2.7.12.1" evidence="2"/>
<dbReference type="Gene3D" id="3.30.200.20">
    <property type="entry name" value="Phosphorylase Kinase, domain 1"/>
    <property type="match status" value="1"/>
</dbReference>
<evidence type="ECO:0000256" key="13">
    <source>
        <dbReference type="SAM" id="MobiDB-lite"/>
    </source>
</evidence>
<dbReference type="InterPro" id="IPR017441">
    <property type="entry name" value="Protein_kinase_ATP_BS"/>
</dbReference>
<feature type="compositionally biased region" description="Polar residues" evidence="13">
    <location>
        <begin position="430"/>
        <end position="442"/>
    </location>
</feature>
<name>A0A068S7Q2_9FUNG</name>
<feature type="compositionally biased region" description="Basic and acidic residues" evidence="13">
    <location>
        <begin position="556"/>
        <end position="571"/>
    </location>
</feature>
<comment type="catalytic activity">
    <reaction evidence="8">
        <text>L-seryl-[protein] + ATP = O-phospho-L-seryl-[protein] + ADP + H(+)</text>
        <dbReference type="Rhea" id="RHEA:17989"/>
        <dbReference type="Rhea" id="RHEA-COMP:9863"/>
        <dbReference type="Rhea" id="RHEA-COMP:11604"/>
        <dbReference type="ChEBI" id="CHEBI:15378"/>
        <dbReference type="ChEBI" id="CHEBI:29999"/>
        <dbReference type="ChEBI" id="CHEBI:30616"/>
        <dbReference type="ChEBI" id="CHEBI:83421"/>
        <dbReference type="ChEBI" id="CHEBI:456216"/>
        <dbReference type="EC" id="2.7.12.1"/>
    </reaction>
</comment>
<dbReference type="InterPro" id="IPR008271">
    <property type="entry name" value="Ser/Thr_kinase_AS"/>
</dbReference>
<dbReference type="SMART" id="SM00220">
    <property type="entry name" value="S_TKc"/>
    <property type="match status" value="1"/>
</dbReference>
<feature type="region of interest" description="Disordered" evidence="13">
    <location>
        <begin position="329"/>
        <end position="604"/>
    </location>
</feature>
<feature type="binding site" evidence="12">
    <location>
        <position position="1074"/>
    </location>
    <ligand>
        <name>ATP</name>
        <dbReference type="ChEBI" id="CHEBI:30616"/>
    </ligand>
</feature>
<keyword evidence="6" id="KW-0418">Kinase</keyword>
<dbReference type="GO" id="GO:0004674">
    <property type="term" value="F:protein serine/threonine kinase activity"/>
    <property type="evidence" value="ECO:0007669"/>
    <property type="project" value="UniProtKB-KW"/>
</dbReference>
<dbReference type="GO" id="GO:0003723">
    <property type="term" value="F:RNA binding"/>
    <property type="evidence" value="ECO:0007669"/>
    <property type="project" value="UniProtKB-UniRule"/>
</dbReference>
<feature type="compositionally biased region" description="Low complexity" evidence="13">
    <location>
        <begin position="389"/>
        <end position="417"/>
    </location>
</feature>
<feature type="domain" description="Protein kinase" evidence="14">
    <location>
        <begin position="1045"/>
        <end position="1341"/>
    </location>
</feature>
<evidence type="ECO:0000256" key="10">
    <source>
        <dbReference type="ARBA" id="ARBA00051680"/>
    </source>
</evidence>
<feature type="region of interest" description="Disordered" evidence="13">
    <location>
        <begin position="787"/>
        <end position="849"/>
    </location>
</feature>